<reference evidence="1 2" key="1">
    <citation type="journal article" date="2009" name="PLoS Genet.">
        <title>The complete genome and proteome of Laribacter hongkongensis reveal potential mechanisms for adaptations to different temperatures and habitats.</title>
        <authorList>
            <person name="Woo P.C."/>
            <person name="Lau S.K."/>
            <person name="Tse H."/>
            <person name="Teng J.L."/>
            <person name="Curreem S.O."/>
            <person name="Tsang A.K."/>
            <person name="Fan R.Y."/>
            <person name="Wong G.K."/>
            <person name="Huang Y."/>
            <person name="Loman N.J."/>
            <person name="Snyder L.A."/>
            <person name="Cai J.J."/>
            <person name="Huang J.D."/>
            <person name="Mak W."/>
            <person name="Pallen M.J."/>
            <person name="Lok S."/>
            <person name="Yuen K.Y."/>
        </authorList>
    </citation>
    <scope>NUCLEOTIDE SEQUENCE [LARGE SCALE GENOMIC DNA]</scope>
    <source>
        <strain evidence="1 2">HLHK9</strain>
    </source>
</reference>
<keyword evidence="2" id="KW-1185">Reference proteome</keyword>
<accession>C1D742</accession>
<dbReference type="KEGG" id="lhk:LHK_01291"/>
<dbReference type="AlphaFoldDB" id="C1D742"/>
<organism evidence="1 2">
    <name type="scientific">Laribacter hongkongensis (strain HLHK9)</name>
    <dbReference type="NCBI Taxonomy" id="557598"/>
    <lineage>
        <taxon>Bacteria</taxon>
        <taxon>Pseudomonadati</taxon>
        <taxon>Pseudomonadota</taxon>
        <taxon>Betaproteobacteria</taxon>
        <taxon>Neisseriales</taxon>
        <taxon>Aquaspirillaceae</taxon>
        <taxon>Laribacter</taxon>
    </lineage>
</organism>
<evidence type="ECO:0000313" key="2">
    <source>
        <dbReference type="Proteomes" id="UP000002010"/>
    </source>
</evidence>
<dbReference type="HOGENOM" id="CLU_3218018_0_0_4"/>
<name>C1D742_LARHH</name>
<evidence type="ECO:0000313" key="1">
    <source>
        <dbReference type="EMBL" id="ACO74281.1"/>
    </source>
</evidence>
<proteinExistence type="predicted"/>
<protein>
    <submittedName>
        <fullName evidence="1">Uncharacterized protein</fullName>
    </submittedName>
</protein>
<dbReference type="Proteomes" id="UP000002010">
    <property type="component" value="Chromosome"/>
</dbReference>
<sequence length="44" mass="5250">MSHVPMTMNPVMMLLYKKRPRKNTCCCNDIAFKQVNDPIRYFTI</sequence>
<gene>
    <name evidence="1" type="ordered locus">LHK_01291</name>
</gene>
<dbReference type="EMBL" id="CP001154">
    <property type="protein sequence ID" value="ACO74281.1"/>
    <property type="molecule type" value="Genomic_DNA"/>
</dbReference>